<accession>A0A3B0J8H9</accession>
<evidence type="ECO:0000256" key="1">
    <source>
        <dbReference type="SAM" id="MobiDB-lite"/>
    </source>
</evidence>
<feature type="compositionally biased region" description="Basic and acidic residues" evidence="1">
    <location>
        <begin position="96"/>
        <end position="120"/>
    </location>
</feature>
<keyword evidence="2" id="KW-0812">Transmembrane</keyword>
<evidence type="ECO:0000256" key="2">
    <source>
        <dbReference type="SAM" id="Phobius"/>
    </source>
</evidence>
<evidence type="ECO:0000313" key="3">
    <source>
        <dbReference type="EMBL" id="SPP78554.1"/>
    </source>
</evidence>
<dbReference type="EMBL" id="OUUW01000003">
    <property type="protein sequence ID" value="SPP78554.1"/>
    <property type="molecule type" value="Genomic_DNA"/>
</dbReference>
<name>A0A3B0J8H9_DROGU</name>
<dbReference type="OrthoDB" id="415460at2759"/>
<dbReference type="Proteomes" id="UP000268350">
    <property type="component" value="Unassembled WGS sequence"/>
</dbReference>
<reference evidence="4" key="1">
    <citation type="submission" date="2018-01" db="EMBL/GenBank/DDBJ databases">
        <authorList>
            <person name="Alioto T."/>
            <person name="Alioto T."/>
        </authorList>
    </citation>
    <scope>NUCLEOTIDE SEQUENCE [LARGE SCALE GENOMIC DNA]</scope>
</reference>
<keyword evidence="2" id="KW-0472">Membrane</keyword>
<protein>
    <submittedName>
        <fullName evidence="3">Uncharacterized protein</fullName>
    </submittedName>
</protein>
<keyword evidence="4" id="KW-1185">Reference proteome</keyword>
<evidence type="ECO:0000313" key="4">
    <source>
        <dbReference type="Proteomes" id="UP000268350"/>
    </source>
</evidence>
<sequence length="120" mass="12495">MVNGAGSSEAGSSLSQSTAPVGLGMGMGLGVQLGLGFISGRRRIRRLFGVPEPTSLGTNGANPYAAATLRRRSSQLGQFGSKRRERPAAVIAHHGRPNDESAAQEHARQEGQKGRTGESL</sequence>
<feature type="compositionally biased region" description="Low complexity" evidence="1">
    <location>
        <begin position="1"/>
        <end position="22"/>
    </location>
</feature>
<feature type="region of interest" description="Disordered" evidence="1">
    <location>
        <begin position="71"/>
        <end position="120"/>
    </location>
</feature>
<proteinExistence type="predicted"/>
<feature type="transmembrane region" description="Helical" evidence="2">
    <location>
        <begin position="20"/>
        <end position="38"/>
    </location>
</feature>
<feature type="region of interest" description="Disordered" evidence="1">
    <location>
        <begin position="1"/>
        <end position="25"/>
    </location>
</feature>
<keyword evidence="2" id="KW-1133">Transmembrane helix</keyword>
<gene>
    <name evidence="3" type="ORF">DGUA_6G011214</name>
</gene>
<organism evidence="3 4">
    <name type="scientific">Drosophila guanche</name>
    <name type="common">Fruit fly</name>
    <dbReference type="NCBI Taxonomy" id="7266"/>
    <lineage>
        <taxon>Eukaryota</taxon>
        <taxon>Metazoa</taxon>
        <taxon>Ecdysozoa</taxon>
        <taxon>Arthropoda</taxon>
        <taxon>Hexapoda</taxon>
        <taxon>Insecta</taxon>
        <taxon>Pterygota</taxon>
        <taxon>Neoptera</taxon>
        <taxon>Endopterygota</taxon>
        <taxon>Diptera</taxon>
        <taxon>Brachycera</taxon>
        <taxon>Muscomorpha</taxon>
        <taxon>Ephydroidea</taxon>
        <taxon>Drosophilidae</taxon>
        <taxon>Drosophila</taxon>
        <taxon>Sophophora</taxon>
    </lineage>
</organism>
<dbReference type="AlphaFoldDB" id="A0A3B0J8H9"/>